<sequence>MFSREQLDDEQQKIQKLTEKKKSLEEQKEKNKRVIEHLQQILTKLTEDSKQENIKADEQMKLGKSLHEQTIKKHREYKTMMAQRNSLKSAAYEHFKCVVDLSKENRQVKTFRERVWCLENRVLDERENGLAPGIEELECDICVRPFVEAGITVPRVLCEFTRVLTVYREQWRNSAPLSFSTEVTVSAKM</sequence>
<dbReference type="Proteomes" id="UP000005237">
    <property type="component" value="Unassembled WGS sequence"/>
</dbReference>
<dbReference type="AlphaFoldDB" id="A0A8R1E6Q6"/>
<protein>
    <submittedName>
        <fullName evidence="2">Uncharacterized protein</fullName>
    </submittedName>
</protein>
<evidence type="ECO:0000313" key="3">
    <source>
        <dbReference type="Proteomes" id="UP000005237"/>
    </source>
</evidence>
<reference evidence="3" key="1">
    <citation type="submission" date="2010-08" db="EMBL/GenBank/DDBJ databases">
        <authorList>
            <consortium name="Caenorhabditis japonica Sequencing Consortium"/>
            <person name="Wilson R.K."/>
        </authorList>
    </citation>
    <scope>NUCLEOTIDE SEQUENCE [LARGE SCALE GENOMIC DNA]</scope>
    <source>
        <strain evidence="3">DF5081</strain>
    </source>
</reference>
<organism evidence="2 3">
    <name type="scientific">Caenorhabditis japonica</name>
    <dbReference type="NCBI Taxonomy" id="281687"/>
    <lineage>
        <taxon>Eukaryota</taxon>
        <taxon>Metazoa</taxon>
        <taxon>Ecdysozoa</taxon>
        <taxon>Nematoda</taxon>
        <taxon>Chromadorea</taxon>
        <taxon>Rhabditida</taxon>
        <taxon>Rhabditina</taxon>
        <taxon>Rhabditomorpha</taxon>
        <taxon>Rhabditoidea</taxon>
        <taxon>Rhabditidae</taxon>
        <taxon>Peloderinae</taxon>
        <taxon>Caenorhabditis</taxon>
    </lineage>
</organism>
<evidence type="ECO:0000256" key="1">
    <source>
        <dbReference type="SAM" id="MobiDB-lite"/>
    </source>
</evidence>
<feature type="region of interest" description="Disordered" evidence="1">
    <location>
        <begin position="1"/>
        <end position="30"/>
    </location>
</feature>
<reference evidence="2" key="2">
    <citation type="submission" date="2022-06" db="UniProtKB">
        <authorList>
            <consortium name="EnsemblMetazoa"/>
        </authorList>
    </citation>
    <scope>IDENTIFICATION</scope>
    <source>
        <strain evidence="2">DF5081</strain>
    </source>
</reference>
<accession>A0A8R1E6Q6</accession>
<dbReference type="EnsemblMetazoa" id="CJA23992.1">
    <property type="protein sequence ID" value="CJA23992.1"/>
    <property type="gene ID" value="WBGene00179564"/>
</dbReference>
<keyword evidence="3" id="KW-1185">Reference proteome</keyword>
<evidence type="ECO:0000313" key="2">
    <source>
        <dbReference type="EnsemblMetazoa" id="CJA23992.1"/>
    </source>
</evidence>
<proteinExistence type="predicted"/>
<name>A0A8R1E6Q6_CAEJA</name>
<feature type="compositionally biased region" description="Basic and acidic residues" evidence="1">
    <location>
        <begin position="10"/>
        <end position="30"/>
    </location>
</feature>